<dbReference type="PANTHER" id="PTHR33266">
    <property type="entry name" value="CHROMOSOME 15, WHOLE GENOME SHOTGUN SEQUENCE"/>
    <property type="match status" value="1"/>
</dbReference>
<organism evidence="2">
    <name type="scientific">Puccinia triticina (isolate 1-1 / race 1 (BBBD))</name>
    <name type="common">Brown leaf rust fungus</name>
    <dbReference type="NCBI Taxonomy" id="630390"/>
    <lineage>
        <taxon>Eukaryota</taxon>
        <taxon>Fungi</taxon>
        <taxon>Dikarya</taxon>
        <taxon>Basidiomycota</taxon>
        <taxon>Pucciniomycotina</taxon>
        <taxon>Pucciniomycetes</taxon>
        <taxon>Pucciniales</taxon>
        <taxon>Pucciniaceae</taxon>
        <taxon>Puccinia</taxon>
    </lineage>
</organism>
<feature type="compositionally biased region" description="Pro residues" evidence="1">
    <location>
        <begin position="542"/>
        <end position="554"/>
    </location>
</feature>
<feature type="compositionally biased region" description="Basic and acidic residues" evidence="1">
    <location>
        <begin position="451"/>
        <end position="468"/>
    </location>
</feature>
<keyword evidence="4" id="KW-1185">Reference proteome</keyword>
<evidence type="ECO:0000313" key="4">
    <source>
        <dbReference type="Proteomes" id="UP000005240"/>
    </source>
</evidence>
<dbReference type="AlphaFoldDB" id="A0A180GP73"/>
<reference evidence="2" key="1">
    <citation type="submission" date="2009-11" db="EMBL/GenBank/DDBJ databases">
        <authorList>
            <consortium name="The Broad Institute Genome Sequencing Platform"/>
            <person name="Ward D."/>
            <person name="Feldgarden M."/>
            <person name="Earl A."/>
            <person name="Young S.K."/>
            <person name="Zeng Q."/>
            <person name="Koehrsen M."/>
            <person name="Alvarado L."/>
            <person name="Berlin A."/>
            <person name="Bochicchio J."/>
            <person name="Borenstein D."/>
            <person name="Chapman S.B."/>
            <person name="Chen Z."/>
            <person name="Engels R."/>
            <person name="Freedman E."/>
            <person name="Gellesch M."/>
            <person name="Goldberg J."/>
            <person name="Griggs A."/>
            <person name="Gujja S."/>
            <person name="Heilman E."/>
            <person name="Heiman D."/>
            <person name="Hepburn T."/>
            <person name="Howarth C."/>
            <person name="Jen D."/>
            <person name="Larson L."/>
            <person name="Lewis B."/>
            <person name="Mehta T."/>
            <person name="Park D."/>
            <person name="Pearson M."/>
            <person name="Roberts A."/>
            <person name="Saif S."/>
            <person name="Shea T."/>
            <person name="Shenoy N."/>
            <person name="Sisk P."/>
            <person name="Stolte C."/>
            <person name="Sykes S."/>
            <person name="Thomson T."/>
            <person name="Walk T."/>
            <person name="White J."/>
            <person name="Yandava C."/>
            <person name="Izard J."/>
            <person name="Baranova O.V."/>
            <person name="Blanton J.M."/>
            <person name="Tanner A.C."/>
            <person name="Dewhirst F.E."/>
            <person name="Haas B."/>
            <person name="Nusbaum C."/>
            <person name="Birren B."/>
        </authorList>
    </citation>
    <scope>NUCLEOTIDE SEQUENCE [LARGE SCALE GENOMIC DNA]</scope>
    <source>
        <strain evidence="2">1-1 BBBD Race 1</strain>
    </source>
</reference>
<dbReference type="VEuPathDB" id="FungiDB:PTTG_27069"/>
<reference evidence="2" key="2">
    <citation type="submission" date="2016-05" db="EMBL/GenBank/DDBJ databases">
        <title>Comparative analysis highlights variable genome content of wheat rusts and divergence of the mating loci.</title>
        <authorList>
            <person name="Cuomo C.A."/>
            <person name="Bakkeren G."/>
            <person name="Szabo L."/>
            <person name="Khalil H."/>
            <person name="Joly D."/>
            <person name="Goldberg J."/>
            <person name="Young S."/>
            <person name="Zeng Q."/>
            <person name="Fellers J."/>
        </authorList>
    </citation>
    <scope>NUCLEOTIDE SEQUENCE [LARGE SCALE GENOMIC DNA]</scope>
    <source>
        <strain evidence="2">1-1 BBBD Race 1</strain>
    </source>
</reference>
<dbReference type="STRING" id="630390.A0A180GP73"/>
<dbReference type="Proteomes" id="UP000005240">
    <property type="component" value="Unassembled WGS sequence"/>
</dbReference>
<feature type="region of interest" description="Disordered" evidence="1">
    <location>
        <begin position="535"/>
        <end position="566"/>
    </location>
</feature>
<name>A0A180GP73_PUCT1</name>
<dbReference type="EnsemblFungi" id="PTTG_27069-t43_1">
    <property type="protein sequence ID" value="PTTG_27069-t43_1-p1"/>
    <property type="gene ID" value="PTTG_27069"/>
</dbReference>
<accession>A0A180GP73</accession>
<evidence type="ECO:0000256" key="1">
    <source>
        <dbReference type="SAM" id="MobiDB-lite"/>
    </source>
</evidence>
<reference evidence="3 4" key="3">
    <citation type="journal article" date="2017" name="G3 (Bethesda)">
        <title>Comparative analysis highlights variable genome content of wheat rusts and divergence of the mating loci.</title>
        <authorList>
            <person name="Cuomo C.A."/>
            <person name="Bakkeren G."/>
            <person name="Khalil H.B."/>
            <person name="Panwar V."/>
            <person name="Joly D."/>
            <person name="Linning R."/>
            <person name="Sakthikumar S."/>
            <person name="Song X."/>
            <person name="Adiconis X."/>
            <person name="Fan L."/>
            <person name="Goldberg J.M."/>
            <person name="Levin J.Z."/>
            <person name="Young S."/>
            <person name="Zeng Q."/>
            <person name="Anikster Y."/>
            <person name="Bruce M."/>
            <person name="Wang M."/>
            <person name="Yin C."/>
            <person name="McCallum B."/>
            <person name="Szabo L.J."/>
            <person name="Hulbert S."/>
            <person name="Chen X."/>
            <person name="Fellers J.P."/>
        </authorList>
    </citation>
    <scope>NUCLEOTIDE SEQUENCE</scope>
    <source>
        <strain evidence="4">Isolate 1-1 / race 1 (BBBD)</strain>
        <strain evidence="3">isolate 1-1 / race 1 (BBBD)</strain>
    </source>
</reference>
<dbReference type="OrthoDB" id="107110at2759"/>
<dbReference type="PANTHER" id="PTHR33266:SF1">
    <property type="entry name" value="F-BOX DOMAIN-CONTAINING PROTEIN"/>
    <property type="match status" value="1"/>
</dbReference>
<evidence type="ECO:0000313" key="3">
    <source>
        <dbReference type="EnsemblFungi" id="PTTG_27069-t43_1-p1"/>
    </source>
</evidence>
<protein>
    <submittedName>
        <fullName evidence="2 3">Uncharacterized protein</fullName>
    </submittedName>
</protein>
<feature type="region of interest" description="Disordered" evidence="1">
    <location>
        <begin position="442"/>
        <end position="471"/>
    </location>
</feature>
<dbReference type="EMBL" id="ADAS02000042">
    <property type="protein sequence ID" value="OAV94209.1"/>
    <property type="molecule type" value="Genomic_DNA"/>
</dbReference>
<sequence>MNKLKSQKDGNPEQSLVDATKDLPERLNFRGGKPLKVLLAIDEASNLINRLEAQLKIPYFRVFRRVLSTIPDGRGFFSIFADTTSRVANFKPALSRDPSTRFHEFGAISLDVIVPEAPSSWDQLLSPERLYSYGCPFYGLYFKGMLVKKPYAAVDTTAKIAETKLLLRSRSDPAELSSPQCFAILGSLIQTRLSLNSPINAELASSHAAHCIFIDSTREMIACDYPPQFVYASAANAVLARAEARWIECIDTLATAVQKGLVALGDAGEMATRLILIRAMQQTKPIHCKFETIPHGYSVRLSDFLRTLSGKDPETMDFGFNDKEHKTKLLEEGQIFFNHLTRISYTPKANDFLEFLYRGFAVQCRSRKPGLDDLFTIYLEPSSEPSEVDLKNITFCGVQTKNHAGPVQLGESAKWSKSYAGIEGITNPYLILLFSLRSDSKLKKPKKPKKPKEPKEPNVTKPVSEKWHQPTASNETKQVYYQFLGLEEIDCLTPPMRQGLNRLIDAIPDDLMNLHDDCDGNTAEWVKQLYPAFYPRATEQPTPSPPEQRNNPPPAKRRKKGPKGKK</sequence>
<evidence type="ECO:0000313" key="2">
    <source>
        <dbReference type="EMBL" id="OAV94209.1"/>
    </source>
</evidence>
<reference evidence="3" key="4">
    <citation type="submission" date="2025-05" db="UniProtKB">
        <authorList>
            <consortium name="EnsemblFungi"/>
        </authorList>
    </citation>
    <scope>IDENTIFICATION</scope>
    <source>
        <strain evidence="3">isolate 1-1 / race 1 (BBBD)</strain>
    </source>
</reference>
<gene>
    <name evidence="2" type="ORF">PTTG_27069</name>
</gene>
<proteinExistence type="predicted"/>
<feature type="compositionally biased region" description="Basic residues" evidence="1">
    <location>
        <begin position="555"/>
        <end position="566"/>
    </location>
</feature>